<dbReference type="AlphaFoldDB" id="U2QY10"/>
<dbReference type="HOGENOM" id="CLU_022017_0_0_9"/>
<dbReference type="InterPro" id="IPR002797">
    <property type="entry name" value="Polysacc_synth"/>
</dbReference>
<keyword evidence="2" id="KW-1003">Cell membrane</keyword>
<feature type="transmembrane region" description="Helical" evidence="6">
    <location>
        <begin position="179"/>
        <end position="201"/>
    </location>
</feature>
<keyword evidence="8" id="KW-1185">Reference proteome</keyword>
<keyword evidence="4 6" id="KW-1133">Transmembrane helix</keyword>
<feature type="transmembrane region" description="Helical" evidence="6">
    <location>
        <begin position="330"/>
        <end position="354"/>
    </location>
</feature>
<feature type="transmembrane region" description="Helical" evidence="6">
    <location>
        <begin position="222"/>
        <end position="238"/>
    </location>
</feature>
<gene>
    <name evidence="7" type="ORF">HMPREF0373_01842</name>
</gene>
<reference evidence="7 8" key="1">
    <citation type="submission" date="2013-06" db="EMBL/GenBank/DDBJ databases">
        <authorList>
            <person name="Weinstock G."/>
            <person name="Sodergren E."/>
            <person name="Lobos E.A."/>
            <person name="Fulton L."/>
            <person name="Fulton R."/>
            <person name="Courtney L."/>
            <person name="Fronick C."/>
            <person name="O'Laughlin M."/>
            <person name="Godfrey J."/>
            <person name="Wilson R.M."/>
            <person name="Miner T."/>
            <person name="Farmer C."/>
            <person name="Delehaunty K."/>
            <person name="Cordes M."/>
            <person name="Minx P."/>
            <person name="Tomlinson C."/>
            <person name="Chen J."/>
            <person name="Wollam A."/>
            <person name="Pepin K.H."/>
            <person name="Bhonagiri V."/>
            <person name="Zhang X."/>
            <person name="Warren W."/>
            <person name="Mitreva M."/>
            <person name="Mardis E.R."/>
            <person name="Wilson R.K."/>
        </authorList>
    </citation>
    <scope>NUCLEOTIDE SEQUENCE [LARGE SCALE GENOMIC DNA]</scope>
    <source>
        <strain evidence="7 8">ATCC 29099</strain>
    </source>
</reference>
<evidence type="ECO:0000256" key="5">
    <source>
        <dbReference type="ARBA" id="ARBA00023136"/>
    </source>
</evidence>
<evidence type="ECO:0000256" key="4">
    <source>
        <dbReference type="ARBA" id="ARBA00022989"/>
    </source>
</evidence>
<feature type="transmembrane region" description="Helical" evidence="6">
    <location>
        <begin position="157"/>
        <end position="173"/>
    </location>
</feature>
<evidence type="ECO:0000256" key="2">
    <source>
        <dbReference type="ARBA" id="ARBA00022475"/>
    </source>
</evidence>
<feature type="transmembrane region" description="Helical" evidence="6">
    <location>
        <begin position="392"/>
        <end position="417"/>
    </location>
</feature>
<dbReference type="PANTHER" id="PTHR30250">
    <property type="entry name" value="PST FAMILY PREDICTED COLANIC ACID TRANSPORTER"/>
    <property type="match status" value="1"/>
</dbReference>
<dbReference type="eggNOG" id="COG2244">
    <property type="taxonomic scope" value="Bacteria"/>
</dbReference>
<name>U2QY10_EUBRA</name>
<feature type="transmembrane region" description="Helical" evidence="6">
    <location>
        <begin position="429"/>
        <end position="446"/>
    </location>
</feature>
<sequence length="492" mass="54771">MNTGITRMSKNNKSVKVNFIMNAILNLSAVIFPLITFPYVSRILTPTGTGRVSSAVALVTYFAMVAQLGIPTYGIRACAIVRDDKEKLSRTAQEIFIINMIMSVIVYGVFFGALFFIPEMAEDKTLYLICSTTIVFNLIGMEWLYKALEEYSYITKRSLFFKFIALVLTFVCIHTKDDYLFYGVTTIFAASASNVMNFINVRKYITLKPLRNYDFKHHMKPILIFFGMSVATTIYTNLDTVMLKFMQGNEAAGYYTAAVKVKTVLVGVVTSIGTVLLPRVSYYIEQKRHDEFRKVTAKAMELVVMMALPLVVYFIIYAREAILVLSGADYIPAIIPMQLIMPTVFLIGFTNITGIQILIPQGRENVVLVSEIVGAVVDFAINLVLIPSMGSSGAAIGTLVAELAVLIVQAIAMWKFLMEIMRKIKAGKIVLACVLGTVVALLVHLLPITNSFMILVITALLFFGIYGGGLLLMKEPLVYEVVGQMKEKFLKK</sequence>
<dbReference type="PANTHER" id="PTHR30250:SF11">
    <property type="entry name" value="O-ANTIGEN TRANSPORTER-RELATED"/>
    <property type="match status" value="1"/>
</dbReference>
<dbReference type="Pfam" id="PF01943">
    <property type="entry name" value="Polysacc_synt"/>
    <property type="match status" value="1"/>
</dbReference>
<evidence type="ECO:0000313" key="7">
    <source>
        <dbReference type="EMBL" id="ERK46188.1"/>
    </source>
</evidence>
<feature type="transmembrane region" description="Helical" evidence="6">
    <location>
        <begin position="96"/>
        <end position="118"/>
    </location>
</feature>
<proteinExistence type="predicted"/>
<comment type="subcellular location">
    <subcellularLocation>
        <location evidence="1">Cell membrane</location>
        <topology evidence="1">Multi-pass membrane protein</topology>
    </subcellularLocation>
</comment>
<feature type="transmembrane region" description="Helical" evidence="6">
    <location>
        <begin position="258"/>
        <end position="278"/>
    </location>
</feature>
<keyword evidence="3 6" id="KW-0812">Transmembrane</keyword>
<evidence type="ECO:0000256" key="6">
    <source>
        <dbReference type="SAM" id="Phobius"/>
    </source>
</evidence>
<comment type="caution">
    <text evidence="7">The sequence shown here is derived from an EMBL/GenBank/DDBJ whole genome shotgun (WGS) entry which is preliminary data.</text>
</comment>
<feature type="transmembrane region" description="Helical" evidence="6">
    <location>
        <begin position="20"/>
        <end position="40"/>
    </location>
</feature>
<dbReference type="EMBL" id="AWVJ01000115">
    <property type="protein sequence ID" value="ERK46188.1"/>
    <property type="molecule type" value="Genomic_DNA"/>
</dbReference>
<feature type="transmembrane region" description="Helical" evidence="6">
    <location>
        <begin position="452"/>
        <end position="472"/>
    </location>
</feature>
<evidence type="ECO:0000313" key="8">
    <source>
        <dbReference type="Proteomes" id="UP000016608"/>
    </source>
</evidence>
<evidence type="ECO:0000256" key="1">
    <source>
        <dbReference type="ARBA" id="ARBA00004651"/>
    </source>
</evidence>
<evidence type="ECO:0000256" key="3">
    <source>
        <dbReference type="ARBA" id="ARBA00022692"/>
    </source>
</evidence>
<accession>U2QY10</accession>
<organism evidence="7 8">
    <name type="scientific">Eubacterium ramulus ATCC 29099</name>
    <dbReference type="NCBI Taxonomy" id="1256908"/>
    <lineage>
        <taxon>Bacteria</taxon>
        <taxon>Bacillati</taxon>
        <taxon>Bacillota</taxon>
        <taxon>Clostridia</taxon>
        <taxon>Eubacteriales</taxon>
        <taxon>Eubacteriaceae</taxon>
        <taxon>Eubacterium</taxon>
    </lineage>
</organism>
<dbReference type="InterPro" id="IPR050833">
    <property type="entry name" value="Poly_Biosynth_Transport"/>
</dbReference>
<keyword evidence="5 6" id="KW-0472">Membrane</keyword>
<dbReference type="CDD" id="cd13128">
    <property type="entry name" value="MATE_Wzx_like"/>
    <property type="match status" value="1"/>
</dbReference>
<protein>
    <submittedName>
        <fullName evidence="7">Polysaccharide biosynthesis protein</fullName>
    </submittedName>
</protein>
<dbReference type="GO" id="GO:0005886">
    <property type="term" value="C:plasma membrane"/>
    <property type="evidence" value="ECO:0007669"/>
    <property type="project" value="UniProtKB-SubCell"/>
</dbReference>
<feature type="transmembrane region" description="Helical" evidence="6">
    <location>
        <begin position="124"/>
        <end position="145"/>
    </location>
</feature>
<feature type="transmembrane region" description="Helical" evidence="6">
    <location>
        <begin position="299"/>
        <end position="318"/>
    </location>
</feature>
<dbReference type="PATRIC" id="fig|1256908.3.peg.1705"/>
<feature type="transmembrane region" description="Helical" evidence="6">
    <location>
        <begin position="366"/>
        <end position="386"/>
    </location>
</feature>
<feature type="transmembrane region" description="Helical" evidence="6">
    <location>
        <begin position="52"/>
        <end position="75"/>
    </location>
</feature>
<dbReference type="Proteomes" id="UP000016608">
    <property type="component" value="Unassembled WGS sequence"/>
</dbReference>